<dbReference type="PROSITE" id="PS51257">
    <property type="entry name" value="PROKAR_LIPOPROTEIN"/>
    <property type="match status" value="1"/>
</dbReference>
<reference evidence="1" key="1">
    <citation type="submission" date="2019-04" db="EMBL/GenBank/DDBJ databases">
        <authorList>
            <person name="Assadpour T."/>
            <person name="Ahmed J."/>
            <person name="Anderson S."/>
            <person name="Espinosa K."/>
            <person name="Gadsden T."/>
            <person name="Graham A."/>
            <person name="Hajjar W."/>
            <person name="Howard T."/>
            <person name="Lacafta O."/>
            <person name="Matney K."/>
            <person name="Matsen K."/>
            <person name="Osu J."/>
            <person name="Rupe E."/>
            <person name="Sang H."/>
            <person name="Wadi S."/>
            <person name="McNeal J."/>
            <person name="Temple L."/>
        </authorList>
    </citation>
    <scope>NUCLEOTIDE SEQUENCE [LARGE SCALE GENOMIC DNA]</scope>
</reference>
<accession>A0A5C1K5K3</accession>
<dbReference type="EMBL" id="MK863032">
    <property type="protein sequence ID" value="QEM41149.1"/>
    <property type="molecule type" value="Genomic_DNA"/>
</dbReference>
<organism evidence="1 2">
    <name type="scientific">Pseudomonas phage Zuri</name>
    <dbReference type="NCBI Taxonomy" id="2604899"/>
    <lineage>
        <taxon>Viruses</taxon>
        <taxon>Duplodnaviria</taxon>
        <taxon>Heunggongvirae</taxon>
        <taxon>Uroviricota</taxon>
        <taxon>Caudoviricetes</taxon>
        <taxon>Schitoviridae</taxon>
        <taxon>Zurivirus</taxon>
        <taxon>Zurivirus zuri</taxon>
    </lineage>
</organism>
<keyword evidence="2" id="KW-1185">Reference proteome</keyword>
<sequence>MRMFSRFLSYMALGLASCLGFAGMALADDVRPSLINSLRLAVSSVGEYGHDVAKYKAEQMYMHGTPSTRLCAGANLTAESNGFRLSAMTSSGVAEGKIGGSIPATYI</sequence>
<gene>
    <name evidence="1" type="ORF">Zuri_52</name>
</gene>
<dbReference type="Proteomes" id="UP000322075">
    <property type="component" value="Segment"/>
</dbReference>
<proteinExistence type="predicted"/>
<name>A0A5C1K5K3_9CAUD</name>
<evidence type="ECO:0000313" key="1">
    <source>
        <dbReference type="EMBL" id="QEM41149.1"/>
    </source>
</evidence>
<protein>
    <submittedName>
        <fullName evidence="1">Uncharacterized protein</fullName>
    </submittedName>
</protein>
<evidence type="ECO:0000313" key="2">
    <source>
        <dbReference type="Proteomes" id="UP000322075"/>
    </source>
</evidence>